<sequence>MRKDPKLPMNIPSRCCGQASRSTRSSRGTSPAITQGMEICSLLFHMQPPTFQQEGCQSQSRRMSAGASKNNTDSRDAAISAAHARTPLHTHKPTRLFGSFPIAVSCLWLVPSSQSGLRFVSHLIASSSSLQHCSANAHAKYRDCLSDCAHITHCAARVADRFDTQLPMRPTILTFRIFR</sequence>
<evidence type="ECO:0000313" key="3">
    <source>
        <dbReference type="Proteomes" id="UP000193144"/>
    </source>
</evidence>
<comment type="caution">
    <text evidence="2">The sequence shown here is derived from an EMBL/GenBank/DDBJ whole genome shotgun (WGS) entry which is preliminary data.</text>
</comment>
<organism evidence="2 3">
    <name type="scientific">Clohesyomyces aquaticus</name>
    <dbReference type="NCBI Taxonomy" id="1231657"/>
    <lineage>
        <taxon>Eukaryota</taxon>
        <taxon>Fungi</taxon>
        <taxon>Dikarya</taxon>
        <taxon>Ascomycota</taxon>
        <taxon>Pezizomycotina</taxon>
        <taxon>Dothideomycetes</taxon>
        <taxon>Pleosporomycetidae</taxon>
        <taxon>Pleosporales</taxon>
        <taxon>Lindgomycetaceae</taxon>
        <taxon>Clohesyomyces</taxon>
    </lineage>
</organism>
<feature type="compositionally biased region" description="Polar residues" evidence="1">
    <location>
        <begin position="53"/>
        <end position="71"/>
    </location>
</feature>
<protein>
    <submittedName>
        <fullName evidence="2">Uncharacterized protein</fullName>
    </submittedName>
</protein>
<reference evidence="2 3" key="1">
    <citation type="submission" date="2016-07" db="EMBL/GenBank/DDBJ databases">
        <title>Pervasive Adenine N6-methylation of Active Genes in Fungi.</title>
        <authorList>
            <consortium name="DOE Joint Genome Institute"/>
            <person name="Mondo S.J."/>
            <person name="Dannebaum R.O."/>
            <person name="Kuo R.C."/>
            <person name="Labutti K."/>
            <person name="Haridas S."/>
            <person name="Kuo A."/>
            <person name="Salamov A."/>
            <person name="Ahrendt S.R."/>
            <person name="Lipzen A."/>
            <person name="Sullivan W."/>
            <person name="Andreopoulos W.B."/>
            <person name="Clum A."/>
            <person name="Lindquist E."/>
            <person name="Daum C."/>
            <person name="Ramamoorthy G.K."/>
            <person name="Gryganskyi A."/>
            <person name="Culley D."/>
            <person name="Magnuson J.K."/>
            <person name="James T.Y."/>
            <person name="O'Malley M.A."/>
            <person name="Stajich J.E."/>
            <person name="Spatafora J.W."/>
            <person name="Visel A."/>
            <person name="Grigoriev I.V."/>
        </authorList>
    </citation>
    <scope>NUCLEOTIDE SEQUENCE [LARGE SCALE GENOMIC DNA]</scope>
    <source>
        <strain evidence="2 3">CBS 115471</strain>
    </source>
</reference>
<feature type="region of interest" description="Disordered" evidence="1">
    <location>
        <begin position="53"/>
        <end position="72"/>
    </location>
</feature>
<evidence type="ECO:0000256" key="1">
    <source>
        <dbReference type="SAM" id="MobiDB-lite"/>
    </source>
</evidence>
<evidence type="ECO:0000313" key="2">
    <source>
        <dbReference type="EMBL" id="ORY09530.1"/>
    </source>
</evidence>
<dbReference type="AlphaFoldDB" id="A0A1Y1ZGZ4"/>
<proteinExistence type="predicted"/>
<feature type="compositionally biased region" description="Low complexity" evidence="1">
    <location>
        <begin position="20"/>
        <end position="30"/>
    </location>
</feature>
<accession>A0A1Y1ZGZ4</accession>
<gene>
    <name evidence="2" type="ORF">BCR34DRAFT_370403</name>
</gene>
<dbReference type="Proteomes" id="UP000193144">
    <property type="component" value="Unassembled WGS sequence"/>
</dbReference>
<feature type="region of interest" description="Disordered" evidence="1">
    <location>
        <begin position="1"/>
        <end position="31"/>
    </location>
</feature>
<keyword evidence="3" id="KW-1185">Reference proteome</keyword>
<dbReference type="EMBL" id="MCFA01000085">
    <property type="protein sequence ID" value="ORY09530.1"/>
    <property type="molecule type" value="Genomic_DNA"/>
</dbReference>
<name>A0A1Y1ZGZ4_9PLEO</name>